<dbReference type="Pfam" id="PF08240">
    <property type="entry name" value="ADH_N"/>
    <property type="match status" value="1"/>
</dbReference>
<protein>
    <recommendedName>
        <fullName evidence="4">Enoyl reductase (ER) domain-containing protein</fullName>
    </recommendedName>
</protein>
<dbReference type="InterPro" id="IPR013154">
    <property type="entry name" value="ADH-like_N"/>
</dbReference>
<dbReference type="SMART" id="SM00829">
    <property type="entry name" value="PKS_ER"/>
    <property type="match status" value="1"/>
</dbReference>
<dbReference type="Gene3D" id="3.90.180.10">
    <property type="entry name" value="Medium-chain alcohol dehydrogenases, catalytic domain"/>
    <property type="match status" value="1"/>
</dbReference>
<evidence type="ECO:0000313" key="6">
    <source>
        <dbReference type="Proteomes" id="UP000758155"/>
    </source>
</evidence>
<dbReference type="CDD" id="cd08249">
    <property type="entry name" value="enoyl_reductase_like"/>
    <property type="match status" value="1"/>
</dbReference>
<dbReference type="PANTHER" id="PTHR45348">
    <property type="entry name" value="HYPOTHETICAL OXIDOREDUCTASE (EUROFUNG)"/>
    <property type="match status" value="1"/>
</dbReference>
<dbReference type="PANTHER" id="PTHR45348:SF2">
    <property type="entry name" value="ZINC-TYPE ALCOHOL DEHYDROGENASE-LIKE PROTEIN C2E1P3.01"/>
    <property type="match status" value="1"/>
</dbReference>
<evidence type="ECO:0000259" key="4">
    <source>
        <dbReference type="SMART" id="SM00829"/>
    </source>
</evidence>
<evidence type="ECO:0000256" key="3">
    <source>
        <dbReference type="ARBA" id="ARBA00023002"/>
    </source>
</evidence>
<dbReference type="Proteomes" id="UP000758155">
    <property type="component" value="Unassembled WGS sequence"/>
</dbReference>
<dbReference type="OrthoDB" id="3509362at2759"/>
<dbReference type="GO" id="GO:0016651">
    <property type="term" value="F:oxidoreductase activity, acting on NAD(P)H"/>
    <property type="evidence" value="ECO:0007669"/>
    <property type="project" value="InterPro"/>
</dbReference>
<comment type="caution">
    <text evidence="5">The sequence shown here is derived from an EMBL/GenBank/DDBJ whole genome shotgun (WGS) entry which is preliminary data.</text>
</comment>
<feature type="domain" description="Enoyl reductase (ER)" evidence="4">
    <location>
        <begin position="20"/>
        <end position="337"/>
    </location>
</feature>
<dbReference type="SUPFAM" id="SSF51735">
    <property type="entry name" value="NAD(P)-binding Rossmann-fold domains"/>
    <property type="match status" value="1"/>
</dbReference>
<organism evidence="5 6">
    <name type="scientific">Didymella heteroderae</name>
    <dbReference type="NCBI Taxonomy" id="1769908"/>
    <lineage>
        <taxon>Eukaryota</taxon>
        <taxon>Fungi</taxon>
        <taxon>Dikarya</taxon>
        <taxon>Ascomycota</taxon>
        <taxon>Pezizomycotina</taxon>
        <taxon>Dothideomycetes</taxon>
        <taxon>Pleosporomycetidae</taxon>
        <taxon>Pleosporales</taxon>
        <taxon>Pleosporineae</taxon>
        <taxon>Didymellaceae</taxon>
        <taxon>Didymella</taxon>
    </lineage>
</organism>
<evidence type="ECO:0000256" key="1">
    <source>
        <dbReference type="ARBA" id="ARBA00008072"/>
    </source>
</evidence>
<reference evidence="5" key="1">
    <citation type="submission" date="2019-04" db="EMBL/GenBank/DDBJ databases">
        <title>Sequencing of skin fungus with MAO and IRED activity.</title>
        <authorList>
            <person name="Marsaioli A.J."/>
            <person name="Bonatto J.M.C."/>
            <person name="Reis Junior O."/>
        </authorList>
    </citation>
    <scope>NUCLEOTIDE SEQUENCE</scope>
    <source>
        <strain evidence="5">28M1</strain>
    </source>
</reference>
<keyword evidence="6" id="KW-1185">Reference proteome</keyword>
<evidence type="ECO:0000256" key="2">
    <source>
        <dbReference type="ARBA" id="ARBA00011245"/>
    </source>
</evidence>
<dbReference type="EMBL" id="SWKV01000031">
    <property type="protein sequence ID" value="KAF3039358.1"/>
    <property type="molecule type" value="Genomic_DNA"/>
</dbReference>
<dbReference type="InterPro" id="IPR020843">
    <property type="entry name" value="ER"/>
</dbReference>
<dbReference type="AlphaFoldDB" id="A0A9P4WR41"/>
<comment type="similarity">
    <text evidence="1">Belongs to the zinc-containing alcohol dehydrogenase family.</text>
</comment>
<evidence type="ECO:0000313" key="5">
    <source>
        <dbReference type="EMBL" id="KAF3039358.1"/>
    </source>
</evidence>
<accession>A0A9P4WR41</accession>
<keyword evidence="3" id="KW-0560">Oxidoreductase</keyword>
<comment type="subunit">
    <text evidence="2">Monomer.</text>
</comment>
<name>A0A9P4WR41_9PLEO</name>
<gene>
    <name evidence="5" type="ORF">E8E12_005991</name>
</gene>
<sequence length="341" mass="35970">MTPKPRAAVLTAPCQPLIVKDVETLHPGANEVLIRNHTIAIQPLDAKMLISNYGPAASLNYPAVLGSSGAGVIEEVGSNVSSLQKGDRVVFDTKAYVDPSVNKQQGTWQQLVVCSAGTVAKIGTTPFEQAVLTSFPLQTAVAALHVFLGMGKPSTGSKKEKILIWGAGGAVGQYAVQYAASVGHTVIATASPHSIPSLLGLGASTVLDYRSTTILADLRAHGPFTYFLTCSGDALSQRTIIDLLSPTGGRFASVLPLSTGVELPANVDMVYAAFSQAAQKNEYAAWRNWWYRTYLPSMLASSAASPVAFTKVDGGLLALQKASQEVFDAKVRGKVIIDPQK</sequence>
<dbReference type="InterPro" id="IPR036291">
    <property type="entry name" value="NAD(P)-bd_dom_sf"/>
</dbReference>
<dbReference type="InterPro" id="IPR047122">
    <property type="entry name" value="Trans-enoyl_RdTase-like"/>
</dbReference>
<proteinExistence type="inferred from homology"/>
<dbReference type="SUPFAM" id="SSF50129">
    <property type="entry name" value="GroES-like"/>
    <property type="match status" value="1"/>
</dbReference>
<dbReference type="Gene3D" id="3.40.50.720">
    <property type="entry name" value="NAD(P)-binding Rossmann-like Domain"/>
    <property type="match status" value="1"/>
</dbReference>
<dbReference type="InterPro" id="IPR011032">
    <property type="entry name" value="GroES-like_sf"/>
</dbReference>